<dbReference type="RefSeq" id="WP_124956718.1">
    <property type="nucleotide sequence ID" value="NZ_RQXU01000001.1"/>
</dbReference>
<evidence type="ECO:0000313" key="3">
    <source>
        <dbReference type="Proteomes" id="UP000271590"/>
    </source>
</evidence>
<dbReference type="Proteomes" id="UP000271590">
    <property type="component" value="Unassembled WGS sequence"/>
</dbReference>
<proteinExistence type="predicted"/>
<dbReference type="PANTHER" id="PTHR33525:SF4">
    <property type="entry name" value="CYCLIC DI-GMP PHOSPHODIESTERASE CDGJ"/>
    <property type="match status" value="1"/>
</dbReference>
<organism evidence="2 3">
    <name type="scientific">Variovorax beijingensis</name>
    <dbReference type="NCBI Taxonomy" id="2496117"/>
    <lineage>
        <taxon>Bacteria</taxon>
        <taxon>Pseudomonadati</taxon>
        <taxon>Pseudomonadota</taxon>
        <taxon>Betaproteobacteria</taxon>
        <taxon>Burkholderiales</taxon>
        <taxon>Comamonadaceae</taxon>
        <taxon>Variovorax</taxon>
    </lineage>
</organism>
<comment type="caution">
    <text evidence="2">The sequence shown here is derived from an EMBL/GenBank/DDBJ whole genome shotgun (WGS) entry which is preliminary data.</text>
</comment>
<dbReference type="SUPFAM" id="SSF109604">
    <property type="entry name" value="HD-domain/PDEase-like"/>
    <property type="match status" value="1"/>
</dbReference>
<dbReference type="PROSITE" id="PS51833">
    <property type="entry name" value="HDOD"/>
    <property type="match status" value="1"/>
</dbReference>
<dbReference type="InterPro" id="IPR013976">
    <property type="entry name" value="HDOD"/>
</dbReference>
<feature type="domain" description="HDOD" evidence="1">
    <location>
        <begin position="232"/>
        <end position="427"/>
    </location>
</feature>
<reference evidence="2 3" key="1">
    <citation type="submission" date="2018-11" db="EMBL/GenBank/DDBJ databases">
        <title>The genome of Variovorax sp T529.</title>
        <authorList>
            <person name="Gao J."/>
        </authorList>
    </citation>
    <scope>NUCLEOTIDE SEQUENCE [LARGE SCALE GENOMIC DNA]</scope>
    <source>
        <strain evidence="2 3">T529</strain>
    </source>
</reference>
<dbReference type="Pfam" id="PF08668">
    <property type="entry name" value="HDOD"/>
    <property type="match status" value="1"/>
</dbReference>
<dbReference type="InterPro" id="IPR052340">
    <property type="entry name" value="RNase_Y/CdgJ"/>
</dbReference>
<sequence length="438" mass="47736">MRFDFFRRAAAEETPAAQGARGLAMPRNAEGYVAYTLLLDAHKRVAGYKLAWRAAARPEEAPDAISQFKSLVACVTEHLNPPDTPWRLGRSELFFDVNAEALALGALQSLPPEYTVLCLELGDLANEELRPILHFLQEQGFSFMLCRATALPEDPELLGLVSHFDVGAGDPLLVAAARGKEQPDHMPIQPIATRMASWKDFEACAARRIDVFADASCGLPPPPAASTGGHALQPESVLIMRLLQMIQRNEDLREIEAALKRDAALTYRLLRHMNSPAVGAGVEIHSLHHAVTMLGYSPLFRWLSLLLATSNPMGSPPFMMKRAIMRGRFVELMGEIMLPRGESDNLFVVGMFSLIDQLLGIPMQEVLNKVQLSDSVQQAILTRGGVYGPFLSLAEACELDTGEAARLAEALLLSAGQVNAAHLSALAWSQDVTPVEAA</sequence>
<protein>
    <submittedName>
        <fullName evidence="2">HDOD domain-containing protein</fullName>
    </submittedName>
</protein>
<dbReference type="AlphaFoldDB" id="A0A3P3F2A0"/>
<dbReference type="EMBL" id="RQXU01000001">
    <property type="protein sequence ID" value="RRH92763.1"/>
    <property type="molecule type" value="Genomic_DNA"/>
</dbReference>
<evidence type="ECO:0000259" key="1">
    <source>
        <dbReference type="PROSITE" id="PS51833"/>
    </source>
</evidence>
<name>A0A3P3F2A0_9BURK</name>
<dbReference type="PANTHER" id="PTHR33525">
    <property type="match status" value="1"/>
</dbReference>
<accession>A0A3P3F2A0</accession>
<dbReference type="Gene3D" id="1.10.3210.10">
    <property type="entry name" value="Hypothetical protein af1432"/>
    <property type="match status" value="1"/>
</dbReference>
<gene>
    <name evidence="2" type="ORF">EH244_02760</name>
</gene>
<evidence type="ECO:0000313" key="2">
    <source>
        <dbReference type="EMBL" id="RRH92763.1"/>
    </source>
</evidence>